<evidence type="ECO:0000256" key="2">
    <source>
        <dbReference type="ARBA" id="ARBA00004123"/>
    </source>
</evidence>
<reference evidence="9" key="3">
    <citation type="submission" date="2025-09" db="UniProtKB">
        <authorList>
            <consortium name="Ensembl"/>
        </authorList>
    </citation>
    <scope>IDENTIFICATION</scope>
</reference>
<dbReference type="InParanoid" id="A0A667ZBL6"/>
<dbReference type="GO" id="GO:0004518">
    <property type="term" value="F:nuclease activity"/>
    <property type="evidence" value="ECO:0007669"/>
    <property type="project" value="UniProtKB-KW"/>
</dbReference>
<dbReference type="GO" id="GO:0046872">
    <property type="term" value="F:metal ion binding"/>
    <property type="evidence" value="ECO:0007669"/>
    <property type="project" value="UniProtKB-KW"/>
</dbReference>
<keyword evidence="6" id="KW-0378">Hydrolase</keyword>
<comment type="similarity">
    <text evidence="3">Belongs to the HARBI1 family.</text>
</comment>
<dbReference type="InterPro" id="IPR045249">
    <property type="entry name" value="HARBI1-like"/>
</dbReference>
<dbReference type="Pfam" id="PF13359">
    <property type="entry name" value="DDE_Tnp_4"/>
    <property type="match status" value="1"/>
</dbReference>
<evidence type="ECO:0000256" key="1">
    <source>
        <dbReference type="ARBA" id="ARBA00001968"/>
    </source>
</evidence>
<dbReference type="Ensembl" id="ENSMMDT00005041391.1">
    <property type="protein sequence ID" value="ENSMMDP00005040560.1"/>
    <property type="gene ID" value="ENSMMDG00005018766.1"/>
</dbReference>
<evidence type="ECO:0000256" key="7">
    <source>
        <dbReference type="ARBA" id="ARBA00023242"/>
    </source>
</evidence>
<evidence type="ECO:0000313" key="9">
    <source>
        <dbReference type="Ensembl" id="ENSMMDP00005040560.1"/>
    </source>
</evidence>
<dbReference type="Proteomes" id="UP000472263">
    <property type="component" value="Chromosome 3"/>
</dbReference>
<comment type="subcellular location">
    <subcellularLocation>
        <location evidence="2">Nucleus</location>
    </subcellularLocation>
</comment>
<dbReference type="GO" id="GO:0005634">
    <property type="term" value="C:nucleus"/>
    <property type="evidence" value="ECO:0007669"/>
    <property type="project" value="UniProtKB-SubCell"/>
</dbReference>
<evidence type="ECO:0000313" key="10">
    <source>
        <dbReference type="Proteomes" id="UP000472263"/>
    </source>
</evidence>
<evidence type="ECO:0000256" key="5">
    <source>
        <dbReference type="ARBA" id="ARBA00022723"/>
    </source>
</evidence>
<protein>
    <recommendedName>
        <fullName evidence="8">DDE Tnp4 domain-containing protein</fullName>
    </recommendedName>
</protein>
<comment type="cofactor">
    <cofactor evidence="1">
        <name>a divalent metal cation</name>
        <dbReference type="ChEBI" id="CHEBI:60240"/>
    </cofactor>
</comment>
<reference evidence="9" key="1">
    <citation type="submission" date="2019-06" db="EMBL/GenBank/DDBJ databases">
        <authorList>
            <consortium name="Wellcome Sanger Institute Data Sharing"/>
        </authorList>
    </citation>
    <scope>NUCLEOTIDE SEQUENCE [LARGE SCALE GENOMIC DNA]</scope>
</reference>
<keyword evidence="7" id="KW-0539">Nucleus</keyword>
<reference evidence="9" key="2">
    <citation type="submission" date="2025-08" db="UniProtKB">
        <authorList>
            <consortium name="Ensembl"/>
        </authorList>
    </citation>
    <scope>IDENTIFICATION</scope>
</reference>
<dbReference type="PANTHER" id="PTHR22930:SF250">
    <property type="entry name" value="NUCLEASE HARBI1-LIKE PROTEIN"/>
    <property type="match status" value="1"/>
</dbReference>
<dbReference type="AlphaFoldDB" id="A0A667ZBL6"/>
<proteinExistence type="inferred from homology"/>
<name>A0A667ZBL6_9TELE</name>
<dbReference type="GeneTree" id="ENSGT00940000154348"/>
<accession>A0A667ZBL6</accession>
<keyword evidence="10" id="KW-1185">Reference proteome</keyword>
<keyword evidence="5" id="KW-0479">Metal-binding</keyword>
<evidence type="ECO:0000256" key="6">
    <source>
        <dbReference type="ARBA" id="ARBA00022801"/>
    </source>
</evidence>
<dbReference type="InterPro" id="IPR027806">
    <property type="entry name" value="HARBI1_dom"/>
</dbReference>
<sequence>MAPTAVLRWQRVLRERLNPLDKYDDIGLYSRFRFPRAEIQRITDLLAADLQHHTDRNGALSPSLQVCLALRYFATGSFQNLVGDSIQVHKSTRFNEYVKFPTQQQNVTRQKLHQIAGFPDLLGCVDGTHVRIKGPKSNENDFVNRKGYHSINTQIVCDADLHDIFILKQSSLWRDYEAGRYPGRLLGDSGDPLRKWLMTTYLSPASVSEQRYSSAHTKTRNVVERCIGVLKNRWASLQRGFIQTSFPTLILLNILRISVKSRQIDIPLYHEDPLPTEAATVRAYLTTSYFG</sequence>
<dbReference type="PANTHER" id="PTHR22930">
    <property type="match status" value="1"/>
</dbReference>
<organism evidence="9 10">
    <name type="scientific">Myripristis murdjan</name>
    <name type="common">pinecone soldierfish</name>
    <dbReference type="NCBI Taxonomy" id="586833"/>
    <lineage>
        <taxon>Eukaryota</taxon>
        <taxon>Metazoa</taxon>
        <taxon>Chordata</taxon>
        <taxon>Craniata</taxon>
        <taxon>Vertebrata</taxon>
        <taxon>Euteleostomi</taxon>
        <taxon>Actinopterygii</taxon>
        <taxon>Neopterygii</taxon>
        <taxon>Teleostei</taxon>
        <taxon>Neoteleostei</taxon>
        <taxon>Acanthomorphata</taxon>
        <taxon>Holocentriformes</taxon>
        <taxon>Holocentridae</taxon>
        <taxon>Myripristis</taxon>
    </lineage>
</organism>
<feature type="domain" description="DDE Tnp4" evidence="8">
    <location>
        <begin position="125"/>
        <end position="241"/>
    </location>
</feature>
<evidence type="ECO:0000259" key="8">
    <source>
        <dbReference type="Pfam" id="PF13359"/>
    </source>
</evidence>
<evidence type="ECO:0000256" key="3">
    <source>
        <dbReference type="ARBA" id="ARBA00006958"/>
    </source>
</evidence>
<keyword evidence="4" id="KW-0540">Nuclease</keyword>
<evidence type="ECO:0000256" key="4">
    <source>
        <dbReference type="ARBA" id="ARBA00022722"/>
    </source>
</evidence>
<dbReference type="GO" id="GO:0016787">
    <property type="term" value="F:hydrolase activity"/>
    <property type="evidence" value="ECO:0007669"/>
    <property type="project" value="UniProtKB-KW"/>
</dbReference>